<dbReference type="AlphaFoldDB" id="A0AA48LYM0"/>
<dbReference type="PANTHER" id="PTHR37089:SF4">
    <property type="entry name" value="EXPORTED PROTEIN"/>
    <property type="match status" value="1"/>
</dbReference>
<accession>A0AA48LYM0</accession>
<dbReference type="PANTHER" id="PTHR37089">
    <property type="entry name" value="PROTEIN U-RELATED"/>
    <property type="match status" value="1"/>
</dbReference>
<protein>
    <recommendedName>
        <fullName evidence="1">Spore coat protein U/FanG domain-containing protein</fullName>
    </recommendedName>
</protein>
<gene>
    <name evidence="2" type="ORF">AMST5_01574</name>
</gene>
<dbReference type="EMBL" id="OY288114">
    <property type="protein sequence ID" value="CAJ0863367.1"/>
    <property type="molecule type" value="Genomic_DNA"/>
</dbReference>
<evidence type="ECO:0000313" key="2">
    <source>
        <dbReference type="EMBL" id="CAJ0863367.1"/>
    </source>
</evidence>
<dbReference type="InterPro" id="IPR007893">
    <property type="entry name" value="Spore_coat_U/FanG"/>
</dbReference>
<proteinExistence type="predicted"/>
<feature type="domain" description="Spore coat protein U/FanG" evidence="1">
    <location>
        <begin position="23"/>
        <end position="159"/>
    </location>
</feature>
<organism evidence="2">
    <name type="scientific">freshwater sediment metagenome</name>
    <dbReference type="NCBI Taxonomy" id="556182"/>
    <lineage>
        <taxon>unclassified sequences</taxon>
        <taxon>metagenomes</taxon>
        <taxon>ecological metagenomes</taxon>
    </lineage>
</organism>
<evidence type="ECO:0000259" key="1">
    <source>
        <dbReference type="Pfam" id="PF05229"/>
    </source>
</evidence>
<reference evidence="2" key="1">
    <citation type="submission" date="2023-07" db="EMBL/GenBank/DDBJ databases">
        <authorList>
            <person name="Pelsma A.J. K."/>
        </authorList>
    </citation>
    <scope>NUCLEOTIDE SEQUENCE</scope>
</reference>
<dbReference type="InterPro" id="IPR053167">
    <property type="entry name" value="Spore_coat_component"/>
</dbReference>
<dbReference type="Pfam" id="PF05229">
    <property type="entry name" value="SCPU"/>
    <property type="match status" value="2"/>
</dbReference>
<dbReference type="SMART" id="SM00972">
    <property type="entry name" value="SCPU"/>
    <property type="match status" value="2"/>
</dbReference>
<name>A0AA48LYM0_9ZZZZ</name>
<feature type="domain" description="Spore coat protein U/FanG" evidence="1">
    <location>
        <begin position="182"/>
        <end position="312"/>
    </location>
</feature>
<sequence length="315" mass="33245">MPNTCKYRYAIAFLITAIPGATRAQVSPYCTATNTNFDFGTVTVGSLVGATATATVTSTCVPGYQVQSNTNLFCYSIGTGLNLIRLLKSGFYTIPYQIYNEVEGVTPCKTESFMSIPSCYTTGPFPISKAESVTKTLYAKILTISNSPPPGTYTDSYTGTQATVNNWGAGSFNCGGHYAPTPFTLTMTIAPSCIVSATDLVFPSSGFIKTTIDASATLSVTCTNTTPYTVGLSNGAGAGATFAQRKMTSASGDTVNYNLFSDAARTAVWADGFFFWRSGSGTGSPQSLTVYGRVPVQTTPPPGVYRDTVVITLTY</sequence>